<dbReference type="PANTHER" id="PTHR33215">
    <property type="entry name" value="PROTEIN DISTAL ANTENNA"/>
    <property type="match status" value="1"/>
</dbReference>
<accession>A0A543KSF5</accession>
<proteinExistence type="predicted"/>
<gene>
    <name evidence="2" type="ORF">FHX68_2034</name>
</gene>
<sequence length="113" mass="12473">MKDRGGKDEVRPVKFSEEFKRDAVALVLTQGMSQKQVCADMGISKSALQAWVRNVELAGRGIAPAASSDRDGQREQAKMLKRIRELEMENEILRKAAAYLSQANLRIGAASPK</sequence>
<protein>
    <submittedName>
        <fullName evidence="2">Transposase</fullName>
    </submittedName>
</protein>
<name>A0A543KSF5_9MICO</name>
<dbReference type="PANTHER" id="PTHR33215:SF13">
    <property type="entry name" value="PROTEIN DISTAL ANTENNA"/>
    <property type="match status" value="1"/>
</dbReference>
<evidence type="ECO:0000313" key="2">
    <source>
        <dbReference type="EMBL" id="TQM98017.1"/>
    </source>
</evidence>
<dbReference type="InterPro" id="IPR002514">
    <property type="entry name" value="Transposase_8"/>
</dbReference>
<dbReference type="GO" id="GO:0006313">
    <property type="term" value="P:DNA transposition"/>
    <property type="evidence" value="ECO:0007669"/>
    <property type="project" value="InterPro"/>
</dbReference>
<organism evidence="2 3">
    <name type="scientific">Microbacterium lacticum</name>
    <dbReference type="NCBI Taxonomy" id="33885"/>
    <lineage>
        <taxon>Bacteria</taxon>
        <taxon>Bacillati</taxon>
        <taxon>Actinomycetota</taxon>
        <taxon>Actinomycetes</taxon>
        <taxon>Micrococcales</taxon>
        <taxon>Microbacteriaceae</taxon>
        <taxon>Microbacterium</taxon>
    </lineage>
</organism>
<dbReference type="InterPro" id="IPR009057">
    <property type="entry name" value="Homeodomain-like_sf"/>
</dbReference>
<dbReference type="Proteomes" id="UP000319804">
    <property type="component" value="Unassembled WGS sequence"/>
</dbReference>
<dbReference type="SUPFAM" id="SSF46689">
    <property type="entry name" value="Homeodomain-like"/>
    <property type="match status" value="1"/>
</dbReference>
<reference evidence="2 3" key="1">
    <citation type="submission" date="2019-06" db="EMBL/GenBank/DDBJ databases">
        <title>Sequencing the genomes of 1000 actinobacteria strains.</title>
        <authorList>
            <person name="Klenk H.-P."/>
        </authorList>
    </citation>
    <scope>NUCLEOTIDE SEQUENCE [LARGE SCALE GENOMIC DNA]</scope>
    <source>
        <strain evidence="2 3">DSM 20427</strain>
    </source>
</reference>
<dbReference type="AlphaFoldDB" id="A0A543KSF5"/>
<dbReference type="InterPro" id="IPR051839">
    <property type="entry name" value="RD_transcriptional_regulator"/>
</dbReference>
<dbReference type="Gene3D" id="1.10.10.60">
    <property type="entry name" value="Homeodomain-like"/>
    <property type="match status" value="1"/>
</dbReference>
<comment type="caution">
    <text evidence="2">The sequence shown here is derived from an EMBL/GenBank/DDBJ whole genome shotgun (WGS) entry which is preliminary data.</text>
</comment>
<evidence type="ECO:0000313" key="3">
    <source>
        <dbReference type="Proteomes" id="UP000319804"/>
    </source>
</evidence>
<feature type="coiled-coil region" evidence="1">
    <location>
        <begin position="76"/>
        <end position="103"/>
    </location>
</feature>
<dbReference type="GO" id="GO:0003677">
    <property type="term" value="F:DNA binding"/>
    <property type="evidence" value="ECO:0007669"/>
    <property type="project" value="InterPro"/>
</dbReference>
<keyword evidence="3" id="KW-1185">Reference proteome</keyword>
<dbReference type="GO" id="GO:0004803">
    <property type="term" value="F:transposase activity"/>
    <property type="evidence" value="ECO:0007669"/>
    <property type="project" value="InterPro"/>
</dbReference>
<dbReference type="Pfam" id="PF01527">
    <property type="entry name" value="HTH_Tnp_1"/>
    <property type="match status" value="1"/>
</dbReference>
<keyword evidence="1" id="KW-0175">Coiled coil</keyword>
<dbReference type="EMBL" id="VFPS01000003">
    <property type="protein sequence ID" value="TQM98017.1"/>
    <property type="molecule type" value="Genomic_DNA"/>
</dbReference>
<evidence type="ECO:0000256" key="1">
    <source>
        <dbReference type="SAM" id="Coils"/>
    </source>
</evidence>